<evidence type="ECO:0000256" key="14">
    <source>
        <dbReference type="ARBA" id="ARBA00046475"/>
    </source>
</evidence>
<evidence type="ECO:0000256" key="4">
    <source>
        <dbReference type="ARBA" id="ARBA00019981"/>
    </source>
</evidence>
<dbReference type="GO" id="GO:0005832">
    <property type="term" value="C:chaperonin-containing T-complex"/>
    <property type="evidence" value="ECO:0007669"/>
    <property type="project" value="UniProtKB-ARBA"/>
</dbReference>
<keyword evidence="9" id="KW-0143">Chaperone</keyword>
<dbReference type="AlphaFoldDB" id="A0A811ZDZ8"/>
<keyword evidence="7" id="KW-0809">Transit peptide</keyword>
<proteinExistence type="inferred from homology"/>
<dbReference type="Proteomes" id="UP000645828">
    <property type="component" value="Unassembled WGS sequence"/>
</dbReference>
<dbReference type="InterPro" id="IPR027410">
    <property type="entry name" value="TCP-1-like_intermed_sf"/>
</dbReference>
<dbReference type="GO" id="GO:0140662">
    <property type="term" value="F:ATP-dependent protein folding chaperone"/>
    <property type="evidence" value="ECO:0007669"/>
    <property type="project" value="InterPro"/>
</dbReference>
<sequence>MLQGVDLLANAVAVTMGPKGRTVIIEQSWGGPKVTKEGVTVTKSIDLKDKYKNISTKLVQIVANNTNVEVGDGTTTATVSAHSIAKEGFEKISKGANPVEIRRGVMLAVDAVIAELKKQSKPVINKEIGNIISDAMEKVGRKAVITKCEFQNAYVLLSEKKISKKKEKKRKERKFLSLIIIAEDVDGETLSTLVLKRLKFGLQVVAVKAPDFRDNRKNQVKDTAIATGGAVFGEEGLTLNLEDVHDLRKVGEVIVTKDDAMLLKGKGDKAQIEKCIQEIIEQLDITTSDYEKEKLNERLAKLSDGVAVLKVDGTNDVEVNEKKDRVRDALNATGAALAKGIVCSGRWMPCFANDNQRIGIEIIKRTLKIPAMTIAKNAGIEGSLIVEKIMQSSSKVGYDAMLGDFVNIVVRTALLDAAGVASLLTTAGVVVTEIPK</sequence>
<dbReference type="InterPro" id="IPR027409">
    <property type="entry name" value="GroEL-like_apical_dom_sf"/>
</dbReference>
<dbReference type="GO" id="GO:0005739">
    <property type="term" value="C:mitochondrion"/>
    <property type="evidence" value="ECO:0007669"/>
    <property type="project" value="UniProtKB-SubCell"/>
</dbReference>
<dbReference type="Gene3D" id="1.10.560.10">
    <property type="entry name" value="GroEL-like equatorial domain"/>
    <property type="match status" value="2"/>
</dbReference>
<keyword evidence="8" id="KW-0496">Mitochondrion</keyword>
<evidence type="ECO:0000256" key="15">
    <source>
        <dbReference type="RuleBase" id="RU000418"/>
    </source>
</evidence>
<evidence type="ECO:0000256" key="10">
    <source>
        <dbReference type="ARBA" id="ARBA00029756"/>
    </source>
</evidence>
<evidence type="ECO:0000256" key="12">
    <source>
        <dbReference type="ARBA" id="ARBA00031799"/>
    </source>
</evidence>
<dbReference type="SUPFAM" id="SSF54849">
    <property type="entry name" value="GroEL-intermediate domain like"/>
    <property type="match status" value="1"/>
</dbReference>
<evidence type="ECO:0000256" key="6">
    <source>
        <dbReference type="ARBA" id="ARBA00022840"/>
    </source>
</evidence>
<evidence type="ECO:0000256" key="7">
    <source>
        <dbReference type="ARBA" id="ARBA00022946"/>
    </source>
</evidence>
<evidence type="ECO:0000313" key="16">
    <source>
        <dbReference type="EMBL" id="CAD7686966.1"/>
    </source>
</evidence>
<evidence type="ECO:0000256" key="9">
    <source>
        <dbReference type="ARBA" id="ARBA00023186"/>
    </source>
</evidence>
<gene>
    <name evidence="16" type="ORF">NYPRO_LOCUS19759</name>
</gene>
<comment type="caution">
    <text evidence="16">The sequence shown here is derived from an EMBL/GenBank/DDBJ whole genome shotgun (WGS) entry which is preliminary data.</text>
</comment>
<evidence type="ECO:0000256" key="11">
    <source>
        <dbReference type="ARBA" id="ARBA00030005"/>
    </source>
</evidence>
<evidence type="ECO:0000313" key="17">
    <source>
        <dbReference type="Proteomes" id="UP000645828"/>
    </source>
</evidence>
<keyword evidence="6" id="KW-0067">ATP-binding</keyword>
<evidence type="ECO:0000256" key="2">
    <source>
        <dbReference type="ARBA" id="ARBA00006607"/>
    </source>
</evidence>
<comment type="subunit">
    <text evidence="14">Homoheptamer arranged in a ring structure. The functional units of these chaperonins consist of heptameric rings of the large subunit Hsp60, which function as a back-to-back double ring. Interacts with 2 heptameric Hsp10 rings to form the symmetrical football complex. Interacts with HRAS. Interacts with ATAD3A. Interacts with ETFBKMT and EEF1AKMT3. Interacts with MFHAS1.</text>
</comment>
<name>A0A811ZDZ8_NYCPR</name>
<organism evidence="16 17">
    <name type="scientific">Nyctereutes procyonoides</name>
    <name type="common">Raccoon dog</name>
    <name type="synonym">Canis procyonoides</name>
    <dbReference type="NCBI Taxonomy" id="34880"/>
    <lineage>
        <taxon>Eukaryota</taxon>
        <taxon>Metazoa</taxon>
        <taxon>Chordata</taxon>
        <taxon>Craniata</taxon>
        <taxon>Vertebrata</taxon>
        <taxon>Euteleostomi</taxon>
        <taxon>Mammalia</taxon>
        <taxon>Eutheria</taxon>
        <taxon>Laurasiatheria</taxon>
        <taxon>Carnivora</taxon>
        <taxon>Caniformia</taxon>
        <taxon>Canidae</taxon>
        <taxon>Nyctereutes</taxon>
    </lineage>
</organism>
<dbReference type="EMBL" id="CAJHUB010000762">
    <property type="protein sequence ID" value="CAD7686966.1"/>
    <property type="molecule type" value="Genomic_DNA"/>
</dbReference>
<dbReference type="SUPFAM" id="SSF52029">
    <property type="entry name" value="GroEL apical domain-like"/>
    <property type="match status" value="1"/>
</dbReference>
<dbReference type="FunFam" id="1.10.560.10:FF:000031">
    <property type="entry name" value="60 kDa heat shock protein, mitochondrial"/>
    <property type="match status" value="1"/>
</dbReference>
<dbReference type="EC" id="5.6.1.7" evidence="3"/>
<keyword evidence="5" id="KW-0547">Nucleotide-binding</keyword>
<accession>A0A811ZDZ8</accession>
<dbReference type="PANTHER" id="PTHR45633">
    <property type="entry name" value="60 KDA HEAT SHOCK PROTEIN, MITOCHONDRIAL"/>
    <property type="match status" value="1"/>
</dbReference>
<evidence type="ECO:0000256" key="1">
    <source>
        <dbReference type="ARBA" id="ARBA00004173"/>
    </source>
</evidence>
<dbReference type="InterPro" id="IPR002423">
    <property type="entry name" value="Cpn60/GroEL/TCP-1"/>
</dbReference>
<evidence type="ECO:0000256" key="13">
    <source>
        <dbReference type="ARBA" id="ARBA00037436"/>
    </source>
</evidence>
<dbReference type="InterPro" id="IPR027413">
    <property type="entry name" value="GROEL-like_equatorial_sf"/>
</dbReference>
<reference evidence="16" key="1">
    <citation type="submission" date="2020-12" db="EMBL/GenBank/DDBJ databases">
        <authorList>
            <consortium name="Molecular Ecology Group"/>
        </authorList>
    </citation>
    <scope>NUCLEOTIDE SEQUENCE</scope>
    <source>
        <strain evidence="16">TBG_1078</strain>
    </source>
</reference>
<dbReference type="PRINTS" id="PR00298">
    <property type="entry name" value="CHAPERONIN60"/>
</dbReference>
<dbReference type="GO" id="GO:0005524">
    <property type="term" value="F:ATP binding"/>
    <property type="evidence" value="ECO:0007669"/>
    <property type="project" value="UniProtKB-KW"/>
</dbReference>
<dbReference type="GO" id="GO:0042026">
    <property type="term" value="P:protein refolding"/>
    <property type="evidence" value="ECO:0007669"/>
    <property type="project" value="InterPro"/>
</dbReference>
<dbReference type="Pfam" id="PF00118">
    <property type="entry name" value="Cpn60_TCP1"/>
    <property type="match status" value="1"/>
</dbReference>
<keyword evidence="17" id="KW-1185">Reference proteome</keyword>
<evidence type="ECO:0000256" key="8">
    <source>
        <dbReference type="ARBA" id="ARBA00023128"/>
    </source>
</evidence>
<protein>
    <recommendedName>
        <fullName evidence="4">60 kDa heat shock protein, mitochondrial</fullName>
        <ecNumber evidence="3">5.6.1.7</ecNumber>
    </recommendedName>
    <alternativeName>
        <fullName evidence="10">60 kDa chaperonin</fullName>
    </alternativeName>
    <alternativeName>
        <fullName evidence="12">Chaperonin 60</fullName>
    </alternativeName>
    <alternativeName>
        <fullName evidence="11">Heat shock protein 60</fullName>
    </alternativeName>
</protein>
<dbReference type="Gene3D" id="3.50.7.10">
    <property type="entry name" value="GroEL"/>
    <property type="match status" value="1"/>
</dbReference>
<comment type="function">
    <text evidence="13">Chaperonin implicated in mitochondrial protein import and macromolecular assembly. Together with Hsp10, facilitates the correct folding of imported proteins. May also prevent misfolding and promote the refolding and proper assembly of unfolded polypeptides generated under stress conditions in the mitochondrial matrix. The functional units of these chaperonins consist of heptameric rings of the large subunit Hsp60, which function as a back-to-back double ring. In a cyclic reaction, Hsp60 ring complexes bind one unfolded substrate protein per ring, followed by the binding of ATP and association with 2 heptameric rings of the co-chaperonin Hsp10. This leads to sequestration of the substrate protein in the inner cavity of Hsp60 where, for a certain period of time, it can fold undisturbed by other cell components. Synchronous hydrolysis of ATP in all Hsp60 subunits results in the dissociation of the chaperonin rings and the release of ADP and the folded substrate protein.</text>
</comment>
<comment type="subcellular location">
    <subcellularLocation>
        <location evidence="1">Mitochondrion</location>
    </subcellularLocation>
</comment>
<dbReference type="SUPFAM" id="SSF48592">
    <property type="entry name" value="GroEL equatorial domain-like"/>
    <property type="match status" value="1"/>
</dbReference>
<dbReference type="InterPro" id="IPR001844">
    <property type="entry name" value="Cpn60/GroEL"/>
</dbReference>
<evidence type="ECO:0000256" key="5">
    <source>
        <dbReference type="ARBA" id="ARBA00022741"/>
    </source>
</evidence>
<comment type="similarity">
    <text evidence="2 15">Belongs to the chaperonin (HSP60) family.</text>
</comment>
<evidence type="ECO:0000256" key="3">
    <source>
        <dbReference type="ARBA" id="ARBA00012198"/>
    </source>
</evidence>
<dbReference type="FunFam" id="3.50.7.10:FF:000001">
    <property type="entry name" value="60 kDa chaperonin"/>
    <property type="match status" value="1"/>
</dbReference>